<gene>
    <name evidence="2" type="ORF">GCM10010976_15980</name>
</gene>
<reference evidence="2" key="2">
    <citation type="submission" date="2020-09" db="EMBL/GenBank/DDBJ databases">
        <authorList>
            <person name="Sun Q."/>
            <person name="Zhou Y."/>
        </authorList>
    </citation>
    <scope>NUCLEOTIDE SEQUENCE</scope>
    <source>
        <strain evidence="2">CGMCC 1.12751</strain>
    </source>
</reference>
<dbReference type="EMBL" id="BMFQ01000002">
    <property type="protein sequence ID" value="GGG45197.1"/>
    <property type="molecule type" value="Genomic_DNA"/>
</dbReference>
<accession>A0A917GGE8</accession>
<evidence type="ECO:0000256" key="1">
    <source>
        <dbReference type="SAM" id="SignalP"/>
    </source>
</evidence>
<dbReference type="RefSeq" id="WP_188463631.1">
    <property type="nucleotide sequence ID" value="NZ_BMFQ01000002.1"/>
</dbReference>
<proteinExistence type="predicted"/>
<evidence type="ECO:0000313" key="3">
    <source>
        <dbReference type="Proteomes" id="UP000625976"/>
    </source>
</evidence>
<dbReference type="AlphaFoldDB" id="A0A917GGE8"/>
<feature type="signal peptide" evidence="1">
    <location>
        <begin position="1"/>
        <end position="29"/>
    </location>
</feature>
<dbReference type="Proteomes" id="UP000625976">
    <property type="component" value="Unassembled WGS sequence"/>
</dbReference>
<feature type="chain" id="PRO_5037849655" description="Lipoprotein" evidence="1">
    <location>
        <begin position="30"/>
        <end position="125"/>
    </location>
</feature>
<reference evidence="2" key="1">
    <citation type="journal article" date="2014" name="Int. J. Syst. Evol. Microbiol.">
        <title>Complete genome sequence of Corynebacterium casei LMG S-19264T (=DSM 44701T), isolated from a smear-ripened cheese.</title>
        <authorList>
            <consortium name="US DOE Joint Genome Institute (JGI-PGF)"/>
            <person name="Walter F."/>
            <person name="Albersmeier A."/>
            <person name="Kalinowski J."/>
            <person name="Ruckert C."/>
        </authorList>
    </citation>
    <scope>NUCLEOTIDE SEQUENCE</scope>
    <source>
        <strain evidence="2">CGMCC 1.12751</strain>
    </source>
</reference>
<sequence length="125" mass="14262">MKKTKSHFKFLRNTLLLLVVLFSLTPCSVKESGAKAFDIEYQRPLNKTRAVITQLDSCENLIFNQAETVQTQKVSVFTLPVISTVEPPLILTDSEESNLIKQSKKPLDLSLPLYILYKRFKMDLA</sequence>
<name>A0A917GGE8_9FLAO</name>
<keyword evidence="3" id="KW-1185">Reference proteome</keyword>
<protein>
    <recommendedName>
        <fullName evidence="4">Lipoprotein</fullName>
    </recommendedName>
</protein>
<keyword evidence="1" id="KW-0732">Signal</keyword>
<evidence type="ECO:0008006" key="4">
    <source>
        <dbReference type="Google" id="ProtNLM"/>
    </source>
</evidence>
<organism evidence="2 3">
    <name type="scientific">Bizionia arctica</name>
    <dbReference type="NCBI Taxonomy" id="1495645"/>
    <lineage>
        <taxon>Bacteria</taxon>
        <taxon>Pseudomonadati</taxon>
        <taxon>Bacteroidota</taxon>
        <taxon>Flavobacteriia</taxon>
        <taxon>Flavobacteriales</taxon>
        <taxon>Flavobacteriaceae</taxon>
        <taxon>Bizionia</taxon>
    </lineage>
</organism>
<comment type="caution">
    <text evidence="2">The sequence shown here is derived from an EMBL/GenBank/DDBJ whole genome shotgun (WGS) entry which is preliminary data.</text>
</comment>
<evidence type="ECO:0000313" key="2">
    <source>
        <dbReference type="EMBL" id="GGG45197.1"/>
    </source>
</evidence>